<feature type="domain" description="DUF1206" evidence="2">
    <location>
        <begin position="28"/>
        <end position="96"/>
    </location>
</feature>
<feature type="domain" description="DUF1206" evidence="2">
    <location>
        <begin position="204"/>
        <end position="273"/>
    </location>
</feature>
<evidence type="ECO:0000256" key="1">
    <source>
        <dbReference type="SAM" id="Phobius"/>
    </source>
</evidence>
<feature type="transmembrane region" description="Helical" evidence="1">
    <location>
        <begin position="73"/>
        <end position="90"/>
    </location>
</feature>
<dbReference type="InterPro" id="IPR009597">
    <property type="entry name" value="DUF1206"/>
</dbReference>
<reference evidence="4" key="1">
    <citation type="journal article" date="2019" name="Int. J. Syst. Evol. Microbiol.">
        <title>The Global Catalogue of Microorganisms (GCM) 10K type strain sequencing project: providing services to taxonomists for standard genome sequencing and annotation.</title>
        <authorList>
            <consortium name="The Broad Institute Genomics Platform"/>
            <consortium name="The Broad Institute Genome Sequencing Center for Infectious Disease"/>
            <person name="Wu L."/>
            <person name="Ma J."/>
        </authorList>
    </citation>
    <scope>NUCLEOTIDE SEQUENCE [LARGE SCALE GENOMIC DNA]</scope>
    <source>
        <strain evidence="4">JCM 9377</strain>
    </source>
</reference>
<name>A0ABP6Q6X0_9ACTN</name>
<dbReference type="Proteomes" id="UP001501237">
    <property type="component" value="Unassembled WGS sequence"/>
</dbReference>
<feature type="domain" description="DUF1206" evidence="2">
    <location>
        <begin position="111"/>
        <end position="178"/>
    </location>
</feature>
<feature type="transmembrane region" description="Helical" evidence="1">
    <location>
        <begin position="111"/>
        <end position="129"/>
    </location>
</feature>
<feature type="transmembrane region" description="Helical" evidence="1">
    <location>
        <begin position="156"/>
        <end position="177"/>
    </location>
</feature>
<keyword evidence="1" id="KW-1133">Transmembrane helix</keyword>
<evidence type="ECO:0000313" key="3">
    <source>
        <dbReference type="EMBL" id="GAA3206942.1"/>
    </source>
</evidence>
<feature type="transmembrane region" description="Helical" evidence="1">
    <location>
        <begin position="21"/>
        <end position="45"/>
    </location>
</feature>
<proteinExistence type="predicted"/>
<feature type="transmembrane region" description="Helical" evidence="1">
    <location>
        <begin position="198"/>
        <end position="227"/>
    </location>
</feature>
<feature type="transmembrane region" description="Helical" evidence="1">
    <location>
        <begin position="247"/>
        <end position="265"/>
    </location>
</feature>
<keyword evidence="1" id="KW-0472">Membrane</keyword>
<dbReference type="RefSeq" id="WP_344825921.1">
    <property type="nucleotide sequence ID" value="NZ_BAAAUV010000005.1"/>
</dbReference>
<accession>A0ABP6Q6X0</accession>
<dbReference type="EMBL" id="BAAAUV010000005">
    <property type="protein sequence ID" value="GAA3206942.1"/>
    <property type="molecule type" value="Genomic_DNA"/>
</dbReference>
<keyword evidence="1" id="KW-0812">Transmembrane</keyword>
<keyword evidence="4" id="KW-1185">Reference proteome</keyword>
<organism evidence="3 4">
    <name type="scientific">Actinocorallia longicatena</name>
    <dbReference type="NCBI Taxonomy" id="111803"/>
    <lineage>
        <taxon>Bacteria</taxon>
        <taxon>Bacillati</taxon>
        <taxon>Actinomycetota</taxon>
        <taxon>Actinomycetes</taxon>
        <taxon>Streptosporangiales</taxon>
        <taxon>Thermomonosporaceae</taxon>
        <taxon>Actinocorallia</taxon>
    </lineage>
</organism>
<evidence type="ECO:0000259" key="2">
    <source>
        <dbReference type="Pfam" id="PF06724"/>
    </source>
</evidence>
<protein>
    <submittedName>
        <fullName evidence="3">DUF1206 domain-containing protein</fullName>
    </submittedName>
</protein>
<evidence type="ECO:0000313" key="4">
    <source>
        <dbReference type="Proteomes" id="UP001501237"/>
    </source>
</evidence>
<gene>
    <name evidence="3" type="ORF">GCM10010468_22710</name>
</gene>
<dbReference type="Pfam" id="PF06724">
    <property type="entry name" value="DUF1206"/>
    <property type="match status" value="3"/>
</dbReference>
<comment type="caution">
    <text evidence="3">The sequence shown here is derived from an EMBL/GenBank/DDBJ whole genome shotgun (WGS) entry which is preliminary data.</text>
</comment>
<sequence>MTPSVTRKAQRAGRQAAGHDLFHLLSRAGLVTHGVIYLLIGWLALQIGLGRGRAEADKKGALQTVVDNPGGTVMLWLLVVGFAGMVLWRCSEALYGEPVPDGHKPAKRLTALARAAIYTALFVSVLRYATGHGGKGSDEQSKSFTSEAMAEPGGRWLVLAVGLGFLAHGIVGVVSAVRHEFLEELRTSQMNPKVRTAVKVLGVIGTSARGLVFAGVGVFIAHAALAFDAGKAKGLDGTLRELADTPAGPWLLVAVATGLVLYGAYNFCEARWRKVEAVRS</sequence>